<evidence type="ECO:0000313" key="12">
    <source>
        <dbReference type="EMBL" id="MDA3613264.1"/>
    </source>
</evidence>
<evidence type="ECO:0000259" key="10">
    <source>
        <dbReference type="Pfam" id="PF04552"/>
    </source>
</evidence>
<sequence>MALSQALQQKQLIKLLPQQIQLMKLLQVPTALLDERIKEELEENPALEMADDDSVPDYETEGQEELSDFETAADADDSYEEYDDYSQGEDTVYDDSMDSIDLSSYDAGDDDIADYKLQDNNYPDASEHQDTIYKSSGNFHDVLMEQLNMLSLEKNEHIVAEQIIGSIDEDGYLRREIEALVDDLAFRQNIITSDQEVERLITLIQNFEPAGVCARTLQECLLLQLKAQKAEGKDVDLAIKVMDKYFEEFTKKHYDKIQKGLSITEDDLRDVINIIIKLNPKPGLSYGGSAQAESYVIPDFFINNNNGKLELSLNSRNAPDLRISSDYKEMLREYDKGNKKDKQQKETVMFIKQKIDSAKWFIDIIKQRHDTLFNTMYAIMQFQHEFFLTGDETNLKPMILKDVAEKTNLDISTISRVANSKFVQTEFGTFRLKFFFSESLSTESGEEVSTREVKRILSDIVEGEDKQKPLSDDILTEMLNEKGYNIARRTVAKYREQLNIPVARLRKQL</sequence>
<keyword evidence="7" id="KW-0238">DNA-binding</keyword>
<keyword evidence="3" id="KW-0808">Transferase</keyword>
<keyword evidence="4" id="KW-0548">Nucleotidyltransferase</keyword>
<evidence type="ECO:0000256" key="9">
    <source>
        <dbReference type="SAM" id="MobiDB-lite"/>
    </source>
</evidence>
<gene>
    <name evidence="12" type="primary">rpoN</name>
    <name evidence="12" type="ORF">O3P16_00480</name>
</gene>
<dbReference type="PIRSF" id="PIRSF000774">
    <property type="entry name" value="RpoN"/>
    <property type="match status" value="1"/>
</dbReference>
<evidence type="ECO:0000256" key="3">
    <source>
        <dbReference type="ARBA" id="ARBA00022679"/>
    </source>
</evidence>
<comment type="similarity">
    <text evidence="1">Belongs to the sigma-54 factor family.</text>
</comment>
<evidence type="ECO:0000256" key="1">
    <source>
        <dbReference type="ARBA" id="ARBA00008798"/>
    </source>
</evidence>
<dbReference type="EMBL" id="JAQGEF010000001">
    <property type="protein sequence ID" value="MDA3613264.1"/>
    <property type="molecule type" value="Genomic_DNA"/>
</dbReference>
<feature type="region of interest" description="Disordered" evidence="9">
    <location>
        <begin position="43"/>
        <end position="68"/>
    </location>
</feature>
<feature type="domain" description="RNA polymerase sigma factor 54 core-binding" evidence="11">
    <location>
        <begin position="133"/>
        <end position="327"/>
    </location>
</feature>
<evidence type="ECO:0000256" key="5">
    <source>
        <dbReference type="ARBA" id="ARBA00023015"/>
    </source>
</evidence>
<name>A0ABT4UEK7_9BACT</name>
<dbReference type="InterPro" id="IPR007634">
    <property type="entry name" value="RNA_pol_sigma_54_DNA-bd"/>
</dbReference>
<evidence type="ECO:0000256" key="6">
    <source>
        <dbReference type="ARBA" id="ARBA00023082"/>
    </source>
</evidence>
<organism evidence="12 13">
    <name type="scientific">Polluticaenibacter yanchengensis</name>
    <dbReference type="NCBI Taxonomy" id="3014562"/>
    <lineage>
        <taxon>Bacteria</taxon>
        <taxon>Pseudomonadati</taxon>
        <taxon>Bacteroidota</taxon>
        <taxon>Chitinophagia</taxon>
        <taxon>Chitinophagales</taxon>
        <taxon>Chitinophagaceae</taxon>
        <taxon>Polluticaenibacter</taxon>
    </lineage>
</organism>
<dbReference type="InterPro" id="IPR038709">
    <property type="entry name" value="RpoN_core-bd_sf"/>
</dbReference>
<keyword evidence="8" id="KW-0804">Transcription</keyword>
<dbReference type="Gene3D" id="1.10.10.60">
    <property type="entry name" value="Homeodomain-like"/>
    <property type="match status" value="1"/>
</dbReference>
<dbReference type="PRINTS" id="PR00045">
    <property type="entry name" value="SIGMA54FCT"/>
</dbReference>
<keyword evidence="2" id="KW-0240">DNA-directed RNA polymerase</keyword>
<dbReference type="PROSITE" id="PS00718">
    <property type="entry name" value="SIGMA54_2"/>
    <property type="match status" value="1"/>
</dbReference>
<protein>
    <submittedName>
        <fullName evidence="12">RNA polymerase factor sigma-54</fullName>
    </submittedName>
</protein>
<evidence type="ECO:0000256" key="2">
    <source>
        <dbReference type="ARBA" id="ARBA00022478"/>
    </source>
</evidence>
<proteinExistence type="inferred from homology"/>
<evidence type="ECO:0000313" key="13">
    <source>
        <dbReference type="Proteomes" id="UP001210231"/>
    </source>
</evidence>
<dbReference type="InterPro" id="IPR000394">
    <property type="entry name" value="RNA_pol_sigma_54"/>
</dbReference>
<dbReference type="Proteomes" id="UP001210231">
    <property type="component" value="Unassembled WGS sequence"/>
</dbReference>
<dbReference type="Pfam" id="PF00309">
    <property type="entry name" value="Sigma54_AID"/>
    <property type="match status" value="1"/>
</dbReference>
<evidence type="ECO:0000256" key="7">
    <source>
        <dbReference type="ARBA" id="ARBA00023125"/>
    </source>
</evidence>
<dbReference type="Gene3D" id="1.10.10.1330">
    <property type="entry name" value="RNA polymerase sigma-54 factor, core-binding domain"/>
    <property type="match status" value="1"/>
</dbReference>
<comment type="caution">
    <text evidence="12">The sequence shown here is derived from an EMBL/GenBank/DDBJ whole genome shotgun (WGS) entry which is preliminary data.</text>
</comment>
<dbReference type="InterPro" id="IPR007046">
    <property type="entry name" value="RNA_pol_sigma_54_core-bd"/>
</dbReference>
<dbReference type="PANTHER" id="PTHR32248:SF4">
    <property type="entry name" value="RNA POLYMERASE SIGMA-54 FACTOR"/>
    <property type="match status" value="1"/>
</dbReference>
<evidence type="ECO:0000256" key="4">
    <source>
        <dbReference type="ARBA" id="ARBA00022695"/>
    </source>
</evidence>
<reference evidence="12 13" key="1">
    <citation type="submission" date="2022-12" db="EMBL/GenBank/DDBJ databases">
        <title>Chitinophagaceae gen. sp. nov., a new member of the family Chitinophagaceae, isolated from soil in a chemical factory.</title>
        <authorList>
            <person name="Ke Z."/>
        </authorList>
    </citation>
    <scope>NUCLEOTIDE SEQUENCE [LARGE SCALE GENOMIC DNA]</scope>
    <source>
        <strain evidence="12 13">LY-5</strain>
    </source>
</reference>
<evidence type="ECO:0000256" key="8">
    <source>
        <dbReference type="ARBA" id="ARBA00023163"/>
    </source>
</evidence>
<dbReference type="NCBIfam" id="TIGR02395">
    <property type="entry name" value="rpoN_sigma"/>
    <property type="match status" value="1"/>
</dbReference>
<dbReference type="PANTHER" id="PTHR32248">
    <property type="entry name" value="RNA POLYMERASE SIGMA-54 FACTOR"/>
    <property type="match status" value="1"/>
</dbReference>
<keyword evidence="13" id="KW-1185">Reference proteome</keyword>
<dbReference type="Pfam" id="PF04963">
    <property type="entry name" value="Sigma54_CBD"/>
    <property type="match status" value="1"/>
</dbReference>
<dbReference type="PROSITE" id="PS50044">
    <property type="entry name" value="SIGMA54_3"/>
    <property type="match status" value="1"/>
</dbReference>
<dbReference type="RefSeq" id="WP_407029597.1">
    <property type="nucleotide sequence ID" value="NZ_JAQGEF010000001.1"/>
</dbReference>
<dbReference type="Pfam" id="PF04552">
    <property type="entry name" value="Sigma54_DBD"/>
    <property type="match status" value="1"/>
</dbReference>
<evidence type="ECO:0000259" key="11">
    <source>
        <dbReference type="Pfam" id="PF04963"/>
    </source>
</evidence>
<feature type="domain" description="RNA polymerase sigma factor 54 DNA-binding" evidence="10">
    <location>
        <begin position="350"/>
        <end position="508"/>
    </location>
</feature>
<accession>A0ABT4UEK7</accession>
<keyword evidence="6" id="KW-0731">Sigma factor</keyword>
<keyword evidence="5" id="KW-0805">Transcription regulation</keyword>